<dbReference type="Gene3D" id="1.20.120.450">
    <property type="entry name" value="dinb family like domain"/>
    <property type="match status" value="1"/>
</dbReference>
<keyword evidence="3" id="KW-1185">Reference proteome</keyword>
<evidence type="ECO:0000313" key="2">
    <source>
        <dbReference type="EMBL" id="MCQ4041490.1"/>
    </source>
</evidence>
<evidence type="ECO:0000313" key="3">
    <source>
        <dbReference type="Proteomes" id="UP001206206"/>
    </source>
</evidence>
<sequence>MSTVRDLTHAERLLLAERTSLLVPLRALPEGELDRPTVCTGWSVRDVIAHCGAALMGLTAGPAYRATHEQNRLDVEERRGWPVRDVLDEFERGLTEAAPAIRAAGGAKDLAALGTWVHGGDVRAALGWEGAYRSEGADDAVELLARCERVVRTPQVHATLPDRTLVLGSPVADRPPARLTADVAALVRLYTGRPVAADSYRLIGARPAELVSAEW</sequence>
<comment type="caution">
    <text evidence="2">The sequence shown here is derived from an EMBL/GenBank/DDBJ whole genome shotgun (WGS) entry which is preliminary data.</text>
</comment>
<accession>A0ABT1PB03</accession>
<dbReference type="NCBIfam" id="TIGR03083">
    <property type="entry name" value="maleylpyruvate isomerase family mycothiol-dependent enzyme"/>
    <property type="match status" value="1"/>
</dbReference>
<protein>
    <submittedName>
        <fullName evidence="2">Maleylpyruvate isomerase family mycothiol-dependent enzyme</fullName>
    </submittedName>
</protein>
<organism evidence="2 3">
    <name type="scientific">Streptantibioticus rubrisoli</name>
    <dbReference type="NCBI Taxonomy" id="1387313"/>
    <lineage>
        <taxon>Bacteria</taxon>
        <taxon>Bacillati</taxon>
        <taxon>Actinomycetota</taxon>
        <taxon>Actinomycetes</taxon>
        <taxon>Kitasatosporales</taxon>
        <taxon>Streptomycetaceae</taxon>
        <taxon>Streptantibioticus</taxon>
    </lineage>
</organism>
<dbReference type="Proteomes" id="UP001206206">
    <property type="component" value="Unassembled WGS sequence"/>
</dbReference>
<gene>
    <name evidence="2" type="ORF">NON19_05470</name>
</gene>
<keyword evidence="2" id="KW-0413">Isomerase</keyword>
<dbReference type="InterPro" id="IPR017517">
    <property type="entry name" value="Maleyloyr_isom"/>
</dbReference>
<dbReference type="SUPFAM" id="SSF109854">
    <property type="entry name" value="DinB/YfiT-like putative metalloenzymes"/>
    <property type="match status" value="1"/>
</dbReference>
<name>A0ABT1PB03_9ACTN</name>
<dbReference type="GO" id="GO:0016853">
    <property type="term" value="F:isomerase activity"/>
    <property type="evidence" value="ECO:0007669"/>
    <property type="project" value="UniProtKB-KW"/>
</dbReference>
<dbReference type="Pfam" id="PF11716">
    <property type="entry name" value="MDMPI_N"/>
    <property type="match status" value="1"/>
</dbReference>
<evidence type="ECO:0000259" key="1">
    <source>
        <dbReference type="Pfam" id="PF11716"/>
    </source>
</evidence>
<proteinExistence type="predicted"/>
<dbReference type="InterPro" id="IPR024344">
    <property type="entry name" value="MDMPI_metal-binding"/>
</dbReference>
<reference evidence="2 3" key="1">
    <citation type="submission" date="2022-06" db="EMBL/GenBank/DDBJ databases">
        <title>Draft genome sequence of type strain Streptomyces rubrisoli DSM 42083.</title>
        <authorList>
            <person name="Duangmal K."/>
            <person name="Klaysubun C."/>
        </authorList>
    </citation>
    <scope>NUCLEOTIDE SEQUENCE [LARGE SCALE GENOMIC DNA]</scope>
    <source>
        <strain evidence="2 3">DSM 42083</strain>
    </source>
</reference>
<dbReference type="RefSeq" id="WP_255925477.1">
    <property type="nucleotide sequence ID" value="NZ_JANFNH010000003.1"/>
</dbReference>
<dbReference type="InterPro" id="IPR034660">
    <property type="entry name" value="DinB/YfiT-like"/>
</dbReference>
<feature type="domain" description="Mycothiol-dependent maleylpyruvate isomerase metal-binding" evidence="1">
    <location>
        <begin position="16"/>
        <end position="122"/>
    </location>
</feature>
<dbReference type="EMBL" id="JANFNH010000003">
    <property type="protein sequence ID" value="MCQ4041490.1"/>
    <property type="molecule type" value="Genomic_DNA"/>
</dbReference>